<dbReference type="PANTHER" id="PTHR37841">
    <property type="entry name" value="GLR2918 PROTEIN"/>
    <property type="match status" value="1"/>
</dbReference>
<accession>A0A1T0CNK9</accession>
<feature type="signal peptide" evidence="1">
    <location>
        <begin position="1"/>
        <end position="23"/>
    </location>
</feature>
<dbReference type="InterPro" id="IPR032774">
    <property type="entry name" value="WG_beta_rep"/>
</dbReference>
<evidence type="ECO:0000313" key="2">
    <source>
        <dbReference type="EMBL" id="OOS23916.1"/>
    </source>
</evidence>
<dbReference type="RefSeq" id="WP_078318229.1">
    <property type="nucleotide sequence ID" value="NZ_MUYV01000011.1"/>
</dbReference>
<evidence type="ECO:0000256" key="1">
    <source>
        <dbReference type="SAM" id="SignalP"/>
    </source>
</evidence>
<reference evidence="2 3" key="1">
    <citation type="submission" date="2017-02" db="EMBL/GenBank/DDBJ databases">
        <title>Draft genome sequence of Moraxella porci CCUG 54912T type strain.</title>
        <authorList>
            <person name="Salva-Serra F."/>
            <person name="Engstrom-Jakobsson H."/>
            <person name="Thorell K."/>
            <person name="Jaen-Luchoro D."/>
            <person name="Gonzales-Siles L."/>
            <person name="Karlsson R."/>
            <person name="Yazdan S."/>
            <person name="Boulund F."/>
            <person name="Johnning A."/>
            <person name="Engstrand L."/>
            <person name="Kristiansson E."/>
            <person name="Moore E."/>
        </authorList>
    </citation>
    <scope>NUCLEOTIDE SEQUENCE [LARGE SCALE GENOMIC DNA]</scope>
    <source>
        <strain evidence="2 3">CCUG 54912</strain>
    </source>
</reference>
<sequence>MNHLPQALHKLPLIALISATCFAQPTWANIWECHKPQVAGYTRVSCLSEGLAWVQKDGKWGYIDKTGKVVIPLQYDDAYSFFEGLAVVKKMANTVLLIKQAK</sequence>
<dbReference type="Proteomes" id="UP000190683">
    <property type="component" value="Unassembled WGS sequence"/>
</dbReference>
<proteinExistence type="predicted"/>
<evidence type="ECO:0008006" key="4">
    <source>
        <dbReference type="Google" id="ProtNLM"/>
    </source>
</evidence>
<keyword evidence="3" id="KW-1185">Reference proteome</keyword>
<dbReference type="EMBL" id="MUYV01000011">
    <property type="protein sequence ID" value="OOS23916.1"/>
    <property type="molecule type" value="Genomic_DNA"/>
</dbReference>
<name>A0A1T0CNK9_9GAMM</name>
<gene>
    <name evidence="2" type="ORF">B0681_08105</name>
</gene>
<dbReference type="Pfam" id="PF14903">
    <property type="entry name" value="WG_beta_rep"/>
    <property type="match status" value="1"/>
</dbReference>
<comment type="caution">
    <text evidence="2">The sequence shown here is derived from an EMBL/GenBank/DDBJ whole genome shotgun (WGS) entry which is preliminary data.</text>
</comment>
<evidence type="ECO:0000313" key="3">
    <source>
        <dbReference type="Proteomes" id="UP000190683"/>
    </source>
</evidence>
<protein>
    <recommendedName>
        <fullName evidence="4">WG repeat-containing protein</fullName>
    </recommendedName>
</protein>
<dbReference type="PANTHER" id="PTHR37841:SF1">
    <property type="entry name" value="DUF3298 DOMAIN-CONTAINING PROTEIN"/>
    <property type="match status" value="1"/>
</dbReference>
<dbReference type="SUPFAM" id="SSF69360">
    <property type="entry name" value="Cell wall binding repeat"/>
    <property type="match status" value="1"/>
</dbReference>
<feature type="chain" id="PRO_5012029413" description="WG repeat-containing protein" evidence="1">
    <location>
        <begin position="24"/>
        <end position="102"/>
    </location>
</feature>
<keyword evidence="1" id="KW-0732">Signal</keyword>
<organism evidence="2 3">
    <name type="scientific">Moraxella porci DSM 25326</name>
    <dbReference type="NCBI Taxonomy" id="573983"/>
    <lineage>
        <taxon>Bacteria</taxon>
        <taxon>Pseudomonadati</taxon>
        <taxon>Pseudomonadota</taxon>
        <taxon>Gammaproteobacteria</taxon>
        <taxon>Moraxellales</taxon>
        <taxon>Moraxellaceae</taxon>
        <taxon>Moraxella</taxon>
    </lineage>
</organism>
<dbReference type="AlphaFoldDB" id="A0A1T0CNK9"/>
<dbReference type="STRING" id="573983.B0681_08105"/>